<dbReference type="VEuPathDB" id="FungiDB:I7I52_01855"/>
<proteinExistence type="predicted"/>
<sequence>MIANLIHKSERVVIEGSSYFVIAPIHNTASLYAASFFSPPAAACGPSSSSFRIRSLTSINAFPSKFNPQCFLLAPAFFAPNPTPHIRSRGLASTSSLSPVDKSSSLSCEFWVNFR</sequence>
<name>A0A8H7Z9K7_AJECA</name>
<gene>
    <name evidence="1" type="ORF">I7I52_01855</name>
</gene>
<organism evidence="1 2">
    <name type="scientific">Ajellomyces capsulatus</name>
    <name type="common">Darling's disease fungus</name>
    <name type="synonym">Histoplasma capsulatum</name>
    <dbReference type="NCBI Taxonomy" id="5037"/>
    <lineage>
        <taxon>Eukaryota</taxon>
        <taxon>Fungi</taxon>
        <taxon>Dikarya</taxon>
        <taxon>Ascomycota</taxon>
        <taxon>Pezizomycotina</taxon>
        <taxon>Eurotiomycetes</taxon>
        <taxon>Eurotiomycetidae</taxon>
        <taxon>Onygenales</taxon>
        <taxon>Ajellomycetaceae</taxon>
        <taxon>Histoplasma</taxon>
    </lineage>
</organism>
<evidence type="ECO:0000313" key="1">
    <source>
        <dbReference type="EMBL" id="KAG5303750.1"/>
    </source>
</evidence>
<comment type="caution">
    <text evidence="1">The sequence shown here is derived from an EMBL/GenBank/DDBJ whole genome shotgun (WGS) entry which is preliminary data.</text>
</comment>
<dbReference type="Proteomes" id="UP000670092">
    <property type="component" value="Unassembled WGS sequence"/>
</dbReference>
<dbReference type="AlphaFoldDB" id="A0A8H7Z9K7"/>
<accession>A0A8H7Z9K7</accession>
<protein>
    <submittedName>
        <fullName evidence="1">Uncharacterized protein</fullName>
    </submittedName>
</protein>
<dbReference type="EMBL" id="JAEVHI010000001">
    <property type="protein sequence ID" value="KAG5303750.1"/>
    <property type="molecule type" value="Genomic_DNA"/>
</dbReference>
<reference evidence="1 2" key="1">
    <citation type="submission" date="2021-01" db="EMBL/GenBank/DDBJ databases">
        <title>Chromosome-level genome assembly of a human fungal pathogen reveals clustering of transcriptionally co-regulated genes.</title>
        <authorList>
            <person name="Voorhies M."/>
            <person name="Cohen S."/>
            <person name="Shea T.P."/>
            <person name="Petrus S."/>
            <person name="Munoz J.F."/>
            <person name="Poplawski S."/>
            <person name="Goldman W.E."/>
            <person name="Michael T."/>
            <person name="Cuomo C.A."/>
            <person name="Sil A."/>
            <person name="Beyhan S."/>
        </authorList>
    </citation>
    <scope>NUCLEOTIDE SEQUENCE [LARGE SCALE GENOMIC DNA]</scope>
    <source>
        <strain evidence="1 2">G184AR</strain>
    </source>
</reference>
<evidence type="ECO:0000313" key="2">
    <source>
        <dbReference type="Proteomes" id="UP000670092"/>
    </source>
</evidence>